<accession>A0A1R3KT55</accession>
<evidence type="ECO:0000313" key="3">
    <source>
        <dbReference type="Proteomes" id="UP000187203"/>
    </source>
</evidence>
<dbReference type="GO" id="GO:0003743">
    <property type="term" value="F:translation initiation factor activity"/>
    <property type="evidence" value="ECO:0007669"/>
    <property type="project" value="UniProtKB-KW"/>
</dbReference>
<evidence type="ECO:0000256" key="1">
    <source>
        <dbReference type="SAM" id="MobiDB-lite"/>
    </source>
</evidence>
<dbReference type="EMBL" id="AWUE01011953">
    <property type="protein sequence ID" value="OMP10281.1"/>
    <property type="molecule type" value="Genomic_DNA"/>
</dbReference>
<name>A0A1R3KT55_9ROSI</name>
<reference evidence="3" key="1">
    <citation type="submission" date="2013-09" db="EMBL/GenBank/DDBJ databases">
        <title>Corchorus olitorius genome sequencing.</title>
        <authorList>
            <person name="Alam M."/>
            <person name="Haque M.S."/>
            <person name="Islam M.S."/>
            <person name="Emdad E.M."/>
            <person name="Islam M.M."/>
            <person name="Ahmed B."/>
            <person name="Halim A."/>
            <person name="Hossen Q.M.M."/>
            <person name="Hossain M.Z."/>
            <person name="Ahmed R."/>
            <person name="Khan M.M."/>
            <person name="Islam R."/>
            <person name="Rashid M.M."/>
            <person name="Khan S.A."/>
            <person name="Rahman M.S."/>
            <person name="Alam M."/>
            <person name="Yahiya A.S."/>
            <person name="Khan M.S."/>
            <person name="Azam M.S."/>
            <person name="Haque T."/>
            <person name="Lashkar M.Z.H."/>
            <person name="Akhand A.I."/>
            <person name="Morshed G."/>
            <person name="Roy S."/>
            <person name="Uddin K.S."/>
            <person name="Rabeya T."/>
            <person name="Hossain A.S."/>
            <person name="Chowdhury A."/>
            <person name="Snigdha A.R."/>
            <person name="Mortoza M.S."/>
            <person name="Matin S.A."/>
            <person name="Hoque S.M.E."/>
            <person name="Islam M.K."/>
            <person name="Roy D.K."/>
            <person name="Haider R."/>
            <person name="Moosa M.M."/>
            <person name="Elias S.M."/>
            <person name="Hasan A.M."/>
            <person name="Jahan S."/>
            <person name="Shafiuddin M."/>
            <person name="Mahmood N."/>
            <person name="Shommy N.S."/>
        </authorList>
    </citation>
    <scope>NUCLEOTIDE SEQUENCE [LARGE SCALE GENOMIC DNA]</scope>
    <source>
        <strain evidence="3">cv. O-4</strain>
    </source>
</reference>
<proteinExistence type="predicted"/>
<keyword evidence="3" id="KW-1185">Reference proteome</keyword>
<dbReference type="Proteomes" id="UP000187203">
    <property type="component" value="Unassembled WGS sequence"/>
</dbReference>
<evidence type="ECO:0000313" key="2">
    <source>
        <dbReference type="EMBL" id="OMP10281.1"/>
    </source>
</evidence>
<feature type="compositionally biased region" description="Pro residues" evidence="1">
    <location>
        <begin position="1"/>
        <end position="12"/>
    </location>
</feature>
<comment type="caution">
    <text evidence="2">The sequence shown here is derived from an EMBL/GenBank/DDBJ whole genome shotgun (WGS) entry which is preliminary data.</text>
</comment>
<protein>
    <submittedName>
        <fullName evidence="2">Eukaryotic translation initiation factor 4G-like protein</fullName>
    </submittedName>
</protein>
<sequence length="205" mass="22746">MPRFPPKAPNPKPFSTDFSQPTDGMTPKLQQTDPSGNSIKTPIPISLDSKATQIKSPDFNPRTLNSNFHAQGFREKEMNVSFQSERLFRLCGGFRWDGIFVIRVKIGSYVCFCVLVLGGKRWQFVVGVFDQKRECSAKMEAVNGRGNSGVFSVCVFFGKNGKEIFMVACEEIRMDLASCAESVKGIGVGLVSWQRTPYPGESLLS</sequence>
<gene>
    <name evidence="2" type="ORF">COLO4_04649</name>
</gene>
<keyword evidence="2" id="KW-0396">Initiation factor</keyword>
<feature type="compositionally biased region" description="Polar residues" evidence="1">
    <location>
        <begin position="16"/>
        <end position="40"/>
    </location>
</feature>
<keyword evidence="2" id="KW-0648">Protein biosynthesis</keyword>
<organism evidence="2 3">
    <name type="scientific">Corchorus olitorius</name>
    <dbReference type="NCBI Taxonomy" id="93759"/>
    <lineage>
        <taxon>Eukaryota</taxon>
        <taxon>Viridiplantae</taxon>
        <taxon>Streptophyta</taxon>
        <taxon>Embryophyta</taxon>
        <taxon>Tracheophyta</taxon>
        <taxon>Spermatophyta</taxon>
        <taxon>Magnoliopsida</taxon>
        <taxon>eudicotyledons</taxon>
        <taxon>Gunneridae</taxon>
        <taxon>Pentapetalae</taxon>
        <taxon>rosids</taxon>
        <taxon>malvids</taxon>
        <taxon>Malvales</taxon>
        <taxon>Malvaceae</taxon>
        <taxon>Grewioideae</taxon>
        <taxon>Apeibeae</taxon>
        <taxon>Corchorus</taxon>
    </lineage>
</organism>
<feature type="region of interest" description="Disordered" evidence="1">
    <location>
        <begin position="1"/>
        <end position="44"/>
    </location>
</feature>
<dbReference type="AlphaFoldDB" id="A0A1R3KT55"/>